<organism evidence="1 2">
    <name type="scientific">Lactobacillus phage Bacchae</name>
    <dbReference type="NCBI Taxonomy" id="2079429"/>
    <lineage>
        <taxon>Viruses</taxon>
        <taxon>Duplodnaviria</taxon>
        <taxon>Heunggongvirae</taxon>
        <taxon>Uroviricota</taxon>
        <taxon>Caudoviricetes</taxon>
        <taxon>Herelleviridae</taxon>
        <taxon>Harbinvirus</taxon>
        <taxon>Harbinvirus bacchae</taxon>
    </lineage>
</organism>
<dbReference type="EMBL" id="MG765277">
    <property type="protein sequence ID" value="AUV59910.1"/>
    <property type="molecule type" value="Genomic_DNA"/>
</dbReference>
<dbReference type="GeneID" id="54988639"/>
<name>A0A2K9VCG5_9CAUD</name>
<proteinExistence type="predicted"/>
<dbReference type="RefSeq" id="YP_009798194.1">
    <property type="nucleotide sequence ID" value="NC_047924.1"/>
</dbReference>
<reference evidence="1 2" key="1">
    <citation type="submission" date="2018-01" db="EMBL/GenBank/DDBJ databases">
        <title>Lactobacillus phages that infect wine-derived L. plantarum strains.</title>
        <authorList>
            <person name="Kyrkou I."/>
            <person name="Hestbjerg Hansen L."/>
        </authorList>
    </citation>
    <scope>NUCLEOTIDE SEQUENCE [LARGE SCALE GENOMIC DNA]</scope>
</reference>
<dbReference type="KEGG" id="vg:54988639"/>
<protein>
    <submittedName>
        <fullName evidence="1">Uncharacterized protein</fullName>
    </submittedName>
</protein>
<evidence type="ECO:0000313" key="2">
    <source>
        <dbReference type="Proteomes" id="UP000241463"/>
    </source>
</evidence>
<evidence type="ECO:0000313" key="1">
    <source>
        <dbReference type="EMBL" id="AUV59910.1"/>
    </source>
</evidence>
<keyword evidence="2" id="KW-1185">Reference proteome</keyword>
<sequence length="152" mass="17401">MLLLLNQLRRLTKMIIVEGNVRRTVGQTKKLFNDLPSNLQERLINCITSMLDDNFPLVNHAAHTAIAKQIKPTYDVVKSIERGEYSVIEANIVRGKELRALIRSDRHYYSVKRECNVNLCLVVSITGQCIVTVYENNISDRHSTLDGKRYVS</sequence>
<dbReference type="Proteomes" id="UP000241463">
    <property type="component" value="Segment"/>
</dbReference>
<accession>A0A2K9VCG5</accession>